<reference evidence="1" key="2">
    <citation type="journal article" date="2022" name="New Phytol.">
        <title>Evolutionary transition to the ectomycorrhizal habit in the genomes of a hyperdiverse lineage of mushroom-forming fungi.</title>
        <authorList>
            <person name="Looney B."/>
            <person name="Miyauchi S."/>
            <person name="Morin E."/>
            <person name="Drula E."/>
            <person name="Courty P.E."/>
            <person name="Kohler A."/>
            <person name="Kuo A."/>
            <person name="LaButti K."/>
            <person name="Pangilinan J."/>
            <person name="Lipzen A."/>
            <person name="Riley R."/>
            <person name="Andreopoulos W."/>
            <person name="He G."/>
            <person name="Johnson J."/>
            <person name="Nolan M."/>
            <person name="Tritt A."/>
            <person name="Barry K.W."/>
            <person name="Grigoriev I.V."/>
            <person name="Nagy L.G."/>
            <person name="Hibbett D."/>
            <person name="Henrissat B."/>
            <person name="Matheny P.B."/>
            <person name="Labbe J."/>
            <person name="Martin F.M."/>
        </authorList>
    </citation>
    <scope>NUCLEOTIDE SEQUENCE</scope>
    <source>
        <strain evidence="1">FP105234-sp</strain>
    </source>
</reference>
<accession>A0ACB8S1H2</accession>
<proteinExistence type="predicted"/>
<evidence type="ECO:0000313" key="2">
    <source>
        <dbReference type="Proteomes" id="UP000814033"/>
    </source>
</evidence>
<dbReference type="EMBL" id="MU275867">
    <property type="protein sequence ID" value="KAI0049983.1"/>
    <property type="molecule type" value="Genomic_DNA"/>
</dbReference>
<dbReference type="Proteomes" id="UP000814033">
    <property type="component" value="Unassembled WGS sequence"/>
</dbReference>
<comment type="caution">
    <text evidence="1">The sequence shown here is derived from an EMBL/GenBank/DDBJ whole genome shotgun (WGS) entry which is preliminary data.</text>
</comment>
<name>A0ACB8S1H2_9AGAM</name>
<reference evidence="1" key="1">
    <citation type="submission" date="2021-02" db="EMBL/GenBank/DDBJ databases">
        <authorList>
            <consortium name="DOE Joint Genome Institute"/>
            <person name="Ahrendt S."/>
            <person name="Looney B.P."/>
            <person name="Miyauchi S."/>
            <person name="Morin E."/>
            <person name="Drula E."/>
            <person name="Courty P.E."/>
            <person name="Chicoki N."/>
            <person name="Fauchery L."/>
            <person name="Kohler A."/>
            <person name="Kuo A."/>
            <person name="Labutti K."/>
            <person name="Pangilinan J."/>
            <person name="Lipzen A."/>
            <person name="Riley R."/>
            <person name="Andreopoulos W."/>
            <person name="He G."/>
            <person name="Johnson J."/>
            <person name="Barry K.W."/>
            <person name="Grigoriev I.V."/>
            <person name="Nagy L."/>
            <person name="Hibbett D."/>
            <person name="Henrissat B."/>
            <person name="Matheny P.B."/>
            <person name="Labbe J."/>
            <person name="Martin F."/>
        </authorList>
    </citation>
    <scope>NUCLEOTIDE SEQUENCE</scope>
    <source>
        <strain evidence="1">FP105234-sp</strain>
    </source>
</reference>
<evidence type="ECO:0000313" key="1">
    <source>
        <dbReference type="EMBL" id="KAI0049983.1"/>
    </source>
</evidence>
<organism evidence="1 2">
    <name type="scientific">Auriscalpium vulgare</name>
    <dbReference type="NCBI Taxonomy" id="40419"/>
    <lineage>
        <taxon>Eukaryota</taxon>
        <taxon>Fungi</taxon>
        <taxon>Dikarya</taxon>
        <taxon>Basidiomycota</taxon>
        <taxon>Agaricomycotina</taxon>
        <taxon>Agaricomycetes</taxon>
        <taxon>Russulales</taxon>
        <taxon>Auriscalpiaceae</taxon>
        <taxon>Auriscalpium</taxon>
    </lineage>
</organism>
<sequence>MSNSSAPLPTVTVNVRHSHTSFIKLHTYPETEHEFESDSDDTVDDATADSPRNEAVNSRTVDMSKVFNTLDETTATMRDLSERLRVYCERRREKMLAEQNRATTDVHALHSLSKCTDQLSEVEKFAQQQGGH</sequence>
<protein>
    <submittedName>
        <fullName evidence="1">Uncharacterized protein</fullName>
    </submittedName>
</protein>
<gene>
    <name evidence="1" type="ORF">FA95DRAFT_1556314</name>
</gene>
<keyword evidence="2" id="KW-1185">Reference proteome</keyword>